<reference evidence="1 2" key="1">
    <citation type="submission" date="2018-11" db="EMBL/GenBank/DDBJ databases">
        <title>Paraburkholderia sp. DHOA04, isolated from soil.</title>
        <authorList>
            <person name="Gao Z.-H."/>
            <person name="Qiu L.-H."/>
            <person name="Fu J.-C."/>
        </authorList>
    </citation>
    <scope>NUCLEOTIDE SEQUENCE [LARGE SCALE GENOMIC DNA]</scope>
    <source>
        <strain evidence="1 2">DHOA04</strain>
    </source>
</reference>
<evidence type="ECO:0000313" key="1">
    <source>
        <dbReference type="EMBL" id="RQH06514.1"/>
    </source>
</evidence>
<accession>A0A3N6MRD0</accession>
<protein>
    <submittedName>
        <fullName evidence="1">Uncharacterized protein</fullName>
    </submittedName>
</protein>
<dbReference type="AlphaFoldDB" id="A0A3N6MRD0"/>
<proteinExistence type="predicted"/>
<comment type="caution">
    <text evidence="1">The sequence shown here is derived from an EMBL/GenBank/DDBJ whole genome shotgun (WGS) entry which is preliminary data.</text>
</comment>
<dbReference type="Proteomes" id="UP000272778">
    <property type="component" value="Unassembled WGS sequence"/>
</dbReference>
<organism evidence="1 2">
    <name type="scientific">Paraburkholderia dinghuensis</name>
    <dbReference type="NCBI Taxonomy" id="2305225"/>
    <lineage>
        <taxon>Bacteria</taxon>
        <taxon>Pseudomonadati</taxon>
        <taxon>Pseudomonadota</taxon>
        <taxon>Betaproteobacteria</taxon>
        <taxon>Burkholderiales</taxon>
        <taxon>Burkholderiaceae</taxon>
        <taxon>Paraburkholderia</taxon>
    </lineage>
</organism>
<name>A0A3N6MRD0_9BURK</name>
<evidence type="ECO:0000313" key="2">
    <source>
        <dbReference type="Proteomes" id="UP000272778"/>
    </source>
</evidence>
<sequence length="67" mass="7616">MKNKKSLERKAMRGTNAELVRIRKKVPETALRIGSIGIRDGKICRKYSIKNASFRSIHLEIFLCLAG</sequence>
<dbReference type="RefSeq" id="WP_124151192.1">
    <property type="nucleotide sequence ID" value="NZ_RQIS01000007.1"/>
</dbReference>
<dbReference type="EMBL" id="RQIS01000007">
    <property type="protein sequence ID" value="RQH06514.1"/>
    <property type="molecule type" value="Genomic_DNA"/>
</dbReference>
<keyword evidence="2" id="KW-1185">Reference proteome</keyword>
<gene>
    <name evidence="1" type="ORF">D1Y85_11580</name>
</gene>